<feature type="signal peptide" evidence="1">
    <location>
        <begin position="1"/>
        <end position="29"/>
    </location>
</feature>
<keyword evidence="1" id="KW-0732">Signal</keyword>
<evidence type="ECO:0000313" key="2">
    <source>
        <dbReference type="EMBL" id="QDU72380.1"/>
    </source>
</evidence>
<accession>A0A518BZI4</accession>
<dbReference type="OrthoDB" id="9849891at2"/>
<evidence type="ECO:0000313" key="3">
    <source>
        <dbReference type="Proteomes" id="UP000320386"/>
    </source>
</evidence>
<feature type="chain" id="PRO_5021793220" description="DUF3352 domain-containing protein" evidence="1">
    <location>
        <begin position="30"/>
        <end position="602"/>
    </location>
</feature>
<reference evidence="2 3" key="1">
    <citation type="submission" date="2019-02" db="EMBL/GenBank/DDBJ databases">
        <title>Deep-cultivation of Planctomycetes and their phenomic and genomic characterization uncovers novel biology.</title>
        <authorList>
            <person name="Wiegand S."/>
            <person name="Jogler M."/>
            <person name="Boedeker C."/>
            <person name="Pinto D."/>
            <person name="Vollmers J."/>
            <person name="Rivas-Marin E."/>
            <person name="Kohn T."/>
            <person name="Peeters S.H."/>
            <person name="Heuer A."/>
            <person name="Rast P."/>
            <person name="Oberbeckmann S."/>
            <person name="Bunk B."/>
            <person name="Jeske O."/>
            <person name="Meyerdierks A."/>
            <person name="Storesund J.E."/>
            <person name="Kallscheuer N."/>
            <person name="Luecker S."/>
            <person name="Lage O.M."/>
            <person name="Pohl T."/>
            <person name="Merkel B.J."/>
            <person name="Hornburger P."/>
            <person name="Mueller R.-W."/>
            <person name="Bruemmer F."/>
            <person name="Labrenz M."/>
            <person name="Spormann A.M."/>
            <person name="Op den Camp H."/>
            <person name="Overmann J."/>
            <person name="Amann R."/>
            <person name="Jetten M.S.M."/>
            <person name="Mascher T."/>
            <person name="Medema M.H."/>
            <person name="Devos D.P."/>
            <person name="Kaster A.-K."/>
            <person name="Ovreas L."/>
            <person name="Rohde M."/>
            <person name="Galperin M.Y."/>
            <person name="Jogler C."/>
        </authorList>
    </citation>
    <scope>NUCLEOTIDE SEQUENCE [LARGE SCALE GENOMIC DNA]</scope>
    <source>
        <strain evidence="2 3">Pan265</strain>
    </source>
</reference>
<gene>
    <name evidence="2" type="ORF">Pan265_22450</name>
</gene>
<dbReference type="Proteomes" id="UP000320386">
    <property type="component" value="Chromosome"/>
</dbReference>
<dbReference type="AlphaFoldDB" id="A0A518BZI4"/>
<organism evidence="2 3">
    <name type="scientific">Mucisphaera calidilacus</name>
    <dbReference type="NCBI Taxonomy" id="2527982"/>
    <lineage>
        <taxon>Bacteria</taxon>
        <taxon>Pseudomonadati</taxon>
        <taxon>Planctomycetota</taxon>
        <taxon>Phycisphaerae</taxon>
        <taxon>Phycisphaerales</taxon>
        <taxon>Phycisphaeraceae</taxon>
        <taxon>Mucisphaera</taxon>
    </lineage>
</organism>
<evidence type="ECO:0008006" key="4">
    <source>
        <dbReference type="Google" id="ProtNLM"/>
    </source>
</evidence>
<dbReference type="EMBL" id="CP036280">
    <property type="protein sequence ID" value="QDU72380.1"/>
    <property type="molecule type" value="Genomic_DNA"/>
</dbReference>
<name>A0A518BZI4_9BACT</name>
<dbReference type="KEGG" id="mcad:Pan265_22450"/>
<protein>
    <recommendedName>
        <fullName evidence="4">DUF3352 domain-containing protein</fullName>
    </recommendedName>
</protein>
<proteinExistence type="predicted"/>
<keyword evidence="3" id="KW-1185">Reference proteome</keyword>
<evidence type="ECO:0000256" key="1">
    <source>
        <dbReference type="SAM" id="SignalP"/>
    </source>
</evidence>
<dbReference type="RefSeq" id="WP_145446551.1">
    <property type="nucleotide sequence ID" value="NZ_CP036280.1"/>
</dbReference>
<sequence precursor="true">MLSRRNARTLAFTGSLLAAALAPASSLLAQTPAELVPEGAHIAVIVPGLDQIEEKMARVEDALPMVPLDDLYEGIDAMRELVGPAYQGDQPAVIVIPSVVTFPMSAQMGQPAMVILAPVKDYTQFVERMGGSAVEEIAEIQPPDSPPMFAKQFGDYAAISPNKRALQSYEPGGNDSPLDGQLTGSLDEMVTGDSACFYVNFEDLGPAVLPMFEMGAEGVIAQAEMQLSMSDLDDEVIDAQIGNLRVGIAMVSTILRDGKALLLGLDFSDDAVAFDFGFQMRSGSTMAGYFPGGGDLDGAIGKMPNRPVMVASTFDNRAIRVGDMLKAMLEIAPEMETLMVGHEHWMPIYDSMKRYSYSVYAPGNEATGGFLQAVARIETDDADAMKQNVLDTFEAMDGYEVPTMPEGQMMSYTTSQRTNAGEVEGVSYDQFSITMEMPPALVEQMGPMAGFLTMMANQSGFLAADNDAVITTTVPDEALLGEAIRASRDGSDDPELFVNARSNALPDNLAFEAFVSVQGIGAAANNFSAMTGAQPIVVPADLPPISMGLGVDDDAMHYRAHIPFETVIYLSTEAQGMMNDVMGGMPDEQELMPQGDTPRAPF</sequence>